<dbReference type="GO" id="GO:0005164">
    <property type="term" value="F:tumor necrosis factor receptor binding"/>
    <property type="evidence" value="ECO:0007669"/>
    <property type="project" value="InterPro"/>
</dbReference>
<feature type="domain" description="THD" evidence="5">
    <location>
        <begin position="6"/>
        <end position="147"/>
    </location>
</feature>
<evidence type="ECO:0000256" key="3">
    <source>
        <dbReference type="ARBA" id="ARBA00022514"/>
    </source>
</evidence>
<keyword evidence="4" id="KW-0472">Membrane</keyword>
<organism evidence="6 7">
    <name type="scientific">Scyliorhinus torazame</name>
    <name type="common">Cloudy catshark</name>
    <name type="synonym">Catulus torazame</name>
    <dbReference type="NCBI Taxonomy" id="75743"/>
    <lineage>
        <taxon>Eukaryota</taxon>
        <taxon>Metazoa</taxon>
        <taxon>Chordata</taxon>
        <taxon>Craniata</taxon>
        <taxon>Vertebrata</taxon>
        <taxon>Chondrichthyes</taxon>
        <taxon>Elasmobranchii</taxon>
        <taxon>Galeomorphii</taxon>
        <taxon>Galeoidea</taxon>
        <taxon>Carcharhiniformes</taxon>
        <taxon>Scyliorhinidae</taxon>
        <taxon>Scyliorhinus</taxon>
    </lineage>
</organism>
<proteinExistence type="inferred from homology"/>
<evidence type="ECO:0000313" key="6">
    <source>
        <dbReference type="EMBL" id="GCB66515.1"/>
    </source>
</evidence>
<keyword evidence="7" id="KW-1185">Reference proteome</keyword>
<evidence type="ECO:0000256" key="1">
    <source>
        <dbReference type="ARBA" id="ARBA00004370"/>
    </source>
</evidence>
<dbReference type="SUPFAM" id="SSF49842">
    <property type="entry name" value="TNF-like"/>
    <property type="match status" value="1"/>
</dbReference>
<dbReference type="OrthoDB" id="5983780at2759"/>
<dbReference type="InterPro" id="IPR006052">
    <property type="entry name" value="TNF_dom"/>
</dbReference>
<dbReference type="PANTHER" id="PTHR11471:SF24">
    <property type="entry name" value="TUMOR NECROSIS FACTOR LIGAND SUPERFAMILY MEMBER 15"/>
    <property type="match status" value="1"/>
</dbReference>
<dbReference type="SMART" id="SM00207">
    <property type="entry name" value="TNF"/>
    <property type="match status" value="1"/>
</dbReference>
<comment type="subcellular location">
    <subcellularLocation>
        <location evidence="1">Membrane</location>
    </subcellularLocation>
</comment>
<comment type="similarity">
    <text evidence="2">Belongs to the tumor necrosis factor family.</text>
</comment>
<dbReference type="AlphaFoldDB" id="A0A401P061"/>
<dbReference type="Proteomes" id="UP000288216">
    <property type="component" value="Unassembled WGS sequence"/>
</dbReference>
<accession>A0A401P061</accession>
<evidence type="ECO:0000259" key="5">
    <source>
        <dbReference type="PROSITE" id="PS50049"/>
    </source>
</evidence>
<dbReference type="InterPro" id="IPR008983">
    <property type="entry name" value="Tumour_necrosis_fac-like_dom"/>
</dbReference>
<dbReference type="STRING" id="75743.A0A401P061"/>
<reference evidence="6 7" key="1">
    <citation type="journal article" date="2018" name="Nat. Ecol. Evol.">
        <title>Shark genomes provide insights into elasmobranch evolution and the origin of vertebrates.</title>
        <authorList>
            <person name="Hara Y"/>
            <person name="Yamaguchi K"/>
            <person name="Onimaru K"/>
            <person name="Kadota M"/>
            <person name="Koyanagi M"/>
            <person name="Keeley SD"/>
            <person name="Tatsumi K"/>
            <person name="Tanaka K"/>
            <person name="Motone F"/>
            <person name="Kageyama Y"/>
            <person name="Nozu R"/>
            <person name="Adachi N"/>
            <person name="Nishimura O"/>
            <person name="Nakagawa R"/>
            <person name="Tanegashima C"/>
            <person name="Kiyatake I"/>
            <person name="Matsumoto R"/>
            <person name="Murakumo K"/>
            <person name="Nishida K"/>
            <person name="Terakita A"/>
            <person name="Kuratani S"/>
            <person name="Sato K"/>
            <person name="Hyodo S Kuraku.S."/>
        </authorList>
    </citation>
    <scope>NUCLEOTIDE SEQUENCE [LARGE SCALE GENOMIC DNA]</scope>
</reference>
<dbReference type="EMBL" id="BFAA01002942">
    <property type="protein sequence ID" value="GCB66515.1"/>
    <property type="molecule type" value="Genomic_DNA"/>
</dbReference>
<comment type="caution">
    <text evidence="6">The sequence shown here is derived from an EMBL/GenBank/DDBJ whole genome shotgun (WGS) entry which is preliminary data.</text>
</comment>
<dbReference type="PANTHER" id="PTHR11471">
    <property type="entry name" value="TUMOR NECROSIS FACTOR FAMILY MEMBER"/>
    <property type="match status" value="1"/>
</dbReference>
<protein>
    <recommendedName>
        <fullName evidence="5">THD domain-containing protein</fullName>
    </recommendedName>
</protein>
<dbReference type="PROSITE" id="PS50049">
    <property type="entry name" value="THD_2"/>
    <property type="match status" value="1"/>
</dbReference>
<sequence>MTAARMVTSIAPQPEPEPLKPVTVFQGLKQVAKGSSKLEWKDGSHRITEKGNYFVYVQVTFKGECSSEKLFLKTTLCKKQVKIKEKELLVTSLSVCESQNHMSWTRTLSQAAIFYFEKGDNIHVNTTTMEYVDFNHSYNNIFGIYRL</sequence>
<dbReference type="Pfam" id="PF00229">
    <property type="entry name" value="TNF"/>
    <property type="match status" value="1"/>
</dbReference>
<gene>
    <name evidence="6" type="ORF">scyTo_0007890</name>
</gene>
<dbReference type="GO" id="GO:0006955">
    <property type="term" value="P:immune response"/>
    <property type="evidence" value="ECO:0007669"/>
    <property type="project" value="InterPro"/>
</dbReference>
<keyword evidence="3" id="KW-0202">Cytokine</keyword>
<name>A0A401P061_SCYTO</name>
<dbReference type="GO" id="GO:0005125">
    <property type="term" value="F:cytokine activity"/>
    <property type="evidence" value="ECO:0007669"/>
    <property type="project" value="UniProtKB-KW"/>
</dbReference>
<evidence type="ECO:0000313" key="7">
    <source>
        <dbReference type="Proteomes" id="UP000288216"/>
    </source>
</evidence>
<evidence type="ECO:0000256" key="4">
    <source>
        <dbReference type="ARBA" id="ARBA00023136"/>
    </source>
</evidence>
<dbReference type="GO" id="GO:0005615">
    <property type="term" value="C:extracellular space"/>
    <property type="evidence" value="ECO:0007669"/>
    <property type="project" value="UniProtKB-KW"/>
</dbReference>
<dbReference type="Gene3D" id="2.60.120.40">
    <property type="match status" value="1"/>
</dbReference>
<dbReference type="GO" id="GO:0016020">
    <property type="term" value="C:membrane"/>
    <property type="evidence" value="ECO:0007669"/>
    <property type="project" value="UniProtKB-SubCell"/>
</dbReference>
<evidence type="ECO:0000256" key="2">
    <source>
        <dbReference type="ARBA" id="ARBA00008670"/>
    </source>
</evidence>